<feature type="domain" description="GPR180/TMEM145 transmembrane" evidence="2">
    <location>
        <begin position="165"/>
        <end position="380"/>
    </location>
</feature>
<dbReference type="InterPro" id="IPR047831">
    <property type="entry name" value="GPR180/TMEM145"/>
</dbReference>
<evidence type="ECO:0000256" key="1">
    <source>
        <dbReference type="SAM" id="Phobius"/>
    </source>
</evidence>
<dbReference type="GO" id="GO:0007186">
    <property type="term" value="P:G protein-coupled receptor signaling pathway"/>
    <property type="evidence" value="ECO:0007669"/>
    <property type="project" value="InterPro"/>
</dbReference>
<reference evidence="3 4" key="1">
    <citation type="submission" date="2016-11" db="EMBL/GenBank/DDBJ databases">
        <title>The macronuclear genome of Stentor coeruleus: a giant cell with tiny introns.</title>
        <authorList>
            <person name="Slabodnick M."/>
            <person name="Ruby J.G."/>
            <person name="Reiff S.B."/>
            <person name="Swart E.C."/>
            <person name="Gosai S."/>
            <person name="Prabakaran S."/>
            <person name="Witkowska E."/>
            <person name="Larue G.E."/>
            <person name="Fisher S."/>
            <person name="Freeman R.M."/>
            <person name="Gunawardena J."/>
            <person name="Chu W."/>
            <person name="Stover N.A."/>
            <person name="Gregory B.D."/>
            <person name="Nowacki M."/>
            <person name="Derisi J."/>
            <person name="Roy S.W."/>
            <person name="Marshall W.F."/>
            <person name="Sood P."/>
        </authorList>
    </citation>
    <scope>NUCLEOTIDE SEQUENCE [LARGE SCALE GENOMIC DNA]</scope>
    <source>
        <strain evidence="3">WM001</strain>
    </source>
</reference>
<dbReference type="GO" id="GO:0019236">
    <property type="term" value="P:response to pheromone"/>
    <property type="evidence" value="ECO:0007669"/>
    <property type="project" value="InterPro"/>
</dbReference>
<name>A0A1R2BYB9_9CILI</name>
<keyword evidence="4" id="KW-1185">Reference proteome</keyword>
<comment type="caution">
    <text evidence="3">The sequence shown here is derived from an EMBL/GenBank/DDBJ whole genome shotgun (WGS) entry which is preliminary data.</text>
</comment>
<feature type="transmembrane region" description="Helical" evidence="1">
    <location>
        <begin position="299"/>
        <end position="320"/>
    </location>
</feature>
<keyword evidence="1" id="KW-0812">Transmembrane</keyword>
<evidence type="ECO:0000313" key="3">
    <source>
        <dbReference type="EMBL" id="OMJ81635.1"/>
    </source>
</evidence>
<feature type="transmembrane region" description="Helical" evidence="1">
    <location>
        <begin position="365"/>
        <end position="387"/>
    </location>
</feature>
<dbReference type="Proteomes" id="UP000187209">
    <property type="component" value="Unassembled WGS sequence"/>
</dbReference>
<feature type="transmembrane region" description="Helical" evidence="1">
    <location>
        <begin position="265"/>
        <end position="287"/>
    </location>
</feature>
<dbReference type="PANTHER" id="PTHR23252:SF24">
    <property type="entry name" value="TRANSMEMBRANE PROTEIN 145"/>
    <property type="match status" value="1"/>
</dbReference>
<protein>
    <recommendedName>
        <fullName evidence="2">GPR180/TMEM145 transmembrane domain-containing protein</fullName>
    </recommendedName>
</protein>
<proteinExistence type="predicted"/>
<evidence type="ECO:0000313" key="4">
    <source>
        <dbReference type="Proteomes" id="UP000187209"/>
    </source>
</evidence>
<dbReference type="PANTHER" id="PTHR23252">
    <property type="entry name" value="INTIMAL THICKNESS RECEPTOR-RELATED"/>
    <property type="match status" value="1"/>
</dbReference>
<dbReference type="InterPro" id="IPR019336">
    <property type="entry name" value="GPR180/TMEM145_TM"/>
</dbReference>
<sequence length="408" mass="47674">MLLLLIFLAKLTECKIFSSTFSLTPDDSWEYLSKFAMTIGQGEYSIKAQLVGPINKDSNDNLSIVSNIYIDTTWIDVPYLTDCKEKENLANRDAILLVPRNGQWSNTIEGRLKQNVRTRFWYFALSMCDVKEKYKVRVEIHFLNSNGEEFSAEDIGLQYVYPLILIIYFVFLFRNMLSIIWKFEKNDDIAINLVIFNGAIFTQFGAIFFKVIHLWIYWYNGKGFLVFDILHQVLEVISAIILTVLFILIANGWTLKYRDFPDADIYIPISMLIVSINLIVVAVGKISDDAYNKYTEYEGISAFFIVFFRILSWCWFIYVIKDLDNDRNKKITDFVFKFKVIVSVYFWSMPFLVIFSWVFEPYARKLIIALLSNLIQVIVFFYTAHLFSEKSQFYKISTLSKSVLPGSN</sequence>
<dbReference type="Pfam" id="PF10192">
    <property type="entry name" value="GPR180-TMEM145_TM"/>
    <property type="match status" value="1"/>
</dbReference>
<feature type="transmembrane region" description="Helical" evidence="1">
    <location>
        <begin position="340"/>
        <end position="359"/>
    </location>
</feature>
<feature type="transmembrane region" description="Helical" evidence="1">
    <location>
        <begin position="229"/>
        <end position="253"/>
    </location>
</feature>
<organism evidence="3 4">
    <name type="scientific">Stentor coeruleus</name>
    <dbReference type="NCBI Taxonomy" id="5963"/>
    <lineage>
        <taxon>Eukaryota</taxon>
        <taxon>Sar</taxon>
        <taxon>Alveolata</taxon>
        <taxon>Ciliophora</taxon>
        <taxon>Postciliodesmatophora</taxon>
        <taxon>Heterotrichea</taxon>
        <taxon>Heterotrichida</taxon>
        <taxon>Stentoridae</taxon>
        <taxon>Stentor</taxon>
    </lineage>
</organism>
<gene>
    <name evidence="3" type="ORF">SteCoe_17851</name>
</gene>
<accession>A0A1R2BYB9</accession>
<keyword evidence="1" id="KW-0472">Membrane</keyword>
<keyword evidence="1" id="KW-1133">Transmembrane helix</keyword>
<evidence type="ECO:0000259" key="2">
    <source>
        <dbReference type="Pfam" id="PF10192"/>
    </source>
</evidence>
<dbReference type="OrthoDB" id="45670at2759"/>
<feature type="transmembrane region" description="Helical" evidence="1">
    <location>
        <begin position="159"/>
        <end position="177"/>
    </location>
</feature>
<feature type="transmembrane region" description="Helical" evidence="1">
    <location>
        <begin position="189"/>
        <end position="217"/>
    </location>
</feature>
<dbReference type="EMBL" id="MPUH01000372">
    <property type="protein sequence ID" value="OMJ81635.1"/>
    <property type="molecule type" value="Genomic_DNA"/>
</dbReference>
<dbReference type="AlphaFoldDB" id="A0A1R2BYB9"/>